<keyword evidence="2" id="KW-1185">Reference proteome</keyword>
<proteinExistence type="predicted"/>
<accession>A0A914H1J1</accession>
<reference evidence="3" key="1">
    <citation type="submission" date="2022-11" db="UniProtKB">
        <authorList>
            <consortium name="WormBaseParasite"/>
        </authorList>
    </citation>
    <scope>IDENTIFICATION</scope>
</reference>
<sequence length="289" mass="33692">MAWFESRLLRSARPFVPGGGGPCRDGMMCDLVLGEIQAEISKAEKETERRRQEELRLTNRPDYSWLVDWRLRAKRPLGFRESSEEWRTRVRFVESRDEVLDTFRTVVDELATERMRRECLVMSVDEQLEENQMKLPTMAQTKQKQRPKSARTGHYPAQLSVFALTLPDEGNFSSGPQFSTIAQSPGERIQIGRSGHIAQLIPWIFLFKQKTIHHWVTINHLSVNFRQYRRIPHVDSLGPLLQSKDSSTDMTRRMDGNFSRIQRHSDGTGDDSKCWQIQRHQQSPVDLRK</sequence>
<evidence type="ECO:0000256" key="1">
    <source>
        <dbReference type="SAM" id="MobiDB-lite"/>
    </source>
</evidence>
<name>A0A914H1J1_GLORO</name>
<feature type="compositionally biased region" description="Basic and acidic residues" evidence="1">
    <location>
        <begin position="263"/>
        <end position="273"/>
    </location>
</feature>
<evidence type="ECO:0000313" key="2">
    <source>
        <dbReference type="Proteomes" id="UP000887572"/>
    </source>
</evidence>
<evidence type="ECO:0000313" key="3">
    <source>
        <dbReference type="WBParaSite" id="Gr19_v10_g13160.t2"/>
    </source>
</evidence>
<dbReference type="WBParaSite" id="Gr19_v10_g13160.t2">
    <property type="protein sequence ID" value="Gr19_v10_g13160.t2"/>
    <property type="gene ID" value="Gr19_v10_g13160"/>
</dbReference>
<organism evidence="2 3">
    <name type="scientific">Globodera rostochiensis</name>
    <name type="common">Golden nematode worm</name>
    <name type="synonym">Heterodera rostochiensis</name>
    <dbReference type="NCBI Taxonomy" id="31243"/>
    <lineage>
        <taxon>Eukaryota</taxon>
        <taxon>Metazoa</taxon>
        <taxon>Ecdysozoa</taxon>
        <taxon>Nematoda</taxon>
        <taxon>Chromadorea</taxon>
        <taxon>Rhabditida</taxon>
        <taxon>Tylenchina</taxon>
        <taxon>Tylenchomorpha</taxon>
        <taxon>Tylenchoidea</taxon>
        <taxon>Heteroderidae</taxon>
        <taxon>Heteroderinae</taxon>
        <taxon>Globodera</taxon>
    </lineage>
</organism>
<dbReference type="AlphaFoldDB" id="A0A914H1J1"/>
<feature type="compositionally biased region" description="Polar residues" evidence="1">
    <location>
        <begin position="278"/>
        <end position="289"/>
    </location>
</feature>
<protein>
    <submittedName>
        <fullName evidence="3">Uncharacterized protein</fullName>
    </submittedName>
</protein>
<feature type="region of interest" description="Disordered" evidence="1">
    <location>
        <begin position="257"/>
        <end position="289"/>
    </location>
</feature>
<dbReference type="Proteomes" id="UP000887572">
    <property type="component" value="Unplaced"/>
</dbReference>